<sequence>MKHLPRQRAFALVLVLIVIVLAATMAVFFLASAGQERRGVDLYGRGSQARHLAGMAVSRVMGQIGAATKEGSASDPVAWASQPGMVRTYGKNGNPKSIYKLYSWDTDLLKAGTGYNPFTSSEMPPAGWKNQPQMYTDLNQAINGVYPIVDPGALNMVEGFSIDSSNAAVAGSGSQAPMPVKWLYVLEDGQMVAGSGASGSSVTVTGASPTNPIVGRVAFWTDDETSKVNVNTASEGEFWDTPKSATRDEMQFAANPPVRYEFQRTPGHPAMTSLSAVFPELMTGSRWGSTSTYRQELRRLYTLTPRVSGGVIGGSGDGGSEGGTLPVASYTTDYSLTTLPTIPSKITLDSDRLYATVDDFWFRPDRSAQSAFTSASSPVSVSSFEKRQFFLTANSRAPETTLFETPRVSLWPVTWPWPSSYFRQMKNPATFRGRNSGAAPSSVDPASPIDQNPWMTAEERLLAFCATLNATSSAPLRYYFQRQNPDSPSHDWTNIQRNQQLVNYLRTTFDRDIPGFGGNLASHWGSGAADAIALGTFDFSRSMINQVTMASTAANTVTPGANEVGYSFTGLASRDIWINGTRRQTYAEPNAYTVAPLHATVNGSTYTTQGSYPRLTGVSVLFYATARRLPVPPAPAPPARATGGNPENDYYNPFNWQYLINAGPTYGGSGDYPVGSQTTQMRAVMLFNFAGLASGVVPAAPFFWIKVKGESFKVNGSAINLPSATGRQVQWSAWLPNATMNPLFYPLFDKERNTPKVFENTSSAAGYWSLVSDPITVSPDSLQFTFSGEPITVEIYAPFSDNLETDPTGTASQLVSSQVIDFAQWSQTLPVPIAPRWNVRDEGSSPSTLRPDPRVTNFQTPEARSMSWAFTEIAPNITNPTLPISPEQMRDTTVAMNTRTIPYAYMGSTGLVSPIFENRVKALSGRNAGVFFAENTSTSLDNTTVDAPPLEGVPLITPFDTVISMVADPAGAGNGDPRLGSSVAFKRIDQVLSGYQPDLVFRTSPAAPKGPAYPRATARAQWHQLGTPGAAGPMSTGYRQNQLTWAGPSPALMAQTGRNGFLSGQLGNPGVPPTTEAIVGGIFTATGQVNPSWDWTMMPGNRMDGGMLARPDQDYQTLFLDFSDKAFVGTPYFLRYSAYGSSGSNYFSPNRQVPSPVILGTLPSSLTTGWQTLAFSPNPAAGSSHPGLTSPPDHLLLDLFWMPVAEPYPISDQFSTAGKVNLNYQIAPFSYIVRKTALHALLKSTWLPALPESAATDYKSHANIRGAVTKTRYPLNISETLKDFDTRFSSGDVFRSASQLCEMYLVPEGETLSSTKSSFWNGKRFTADNLREQPYDHLYSRVTTKSNTFTVHWRVQSLRKSPGSAATVWDESKDRVAAELRGSTLIERYIDPNATNIPDYATSTSAQPLGNFYRWRVVSETFFQP</sequence>
<dbReference type="EMBL" id="BDCO01000002">
    <property type="protein sequence ID" value="GAT32235.1"/>
    <property type="molecule type" value="Genomic_DNA"/>
</dbReference>
<name>A0A146G323_TERSA</name>
<comment type="caution">
    <text evidence="1">The sequence shown here is derived from an EMBL/GenBank/DDBJ whole genome shotgun (WGS) entry which is preliminary data.</text>
</comment>
<evidence type="ECO:0000313" key="1">
    <source>
        <dbReference type="EMBL" id="GAT32235.1"/>
    </source>
</evidence>
<dbReference type="Proteomes" id="UP000076023">
    <property type="component" value="Unassembled WGS sequence"/>
</dbReference>
<accession>A0A146G323</accession>
<reference evidence="2" key="1">
    <citation type="journal article" date="2017" name="Genome Announc.">
        <title>Draft Genome Sequence of Terrimicrobium sacchariphilum NM-5T, a Facultative Anaerobic Soil Bacterium of the Class Spartobacteria.</title>
        <authorList>
            <person name="Qiu Y.L."/>
            <person name="Tourlousse D.M."/>
            <person name="Matsuura N."/>
            <person name="Ohashi A."/>
            <person name="Sekiguchi Y."/>
        </authorList>
    </citation>
    <scope>NUCLEOTIDE SEQUENCE [LARGE SCALE GENOMIC DNA]</scope>
    <source>
        <strain evidence="2">NM-5</strain>
    </source>
</reference>
<dbReference type="InterPro" id="IPR019840">
    <property type="entry name" value="Verru/Chthon_A"/>
</dbReference>
<dbReference type="InParanoid" id="A0A146G323"/>
<dbReference type="RefSeq" id="WP_075078077.1">
    <property type="nucleotide sequence ID" value="NZ_BDCO01000002.1"/>
</dbReference>
<dbReference type="NCBIfam" id="TIGR02600">
    <property type="entry name" value="Verru_Chthon_A"/>
    <property type="match status" value="2"/>
</dbReference>
<gene>
    <name evidence="1" type="ORF">TSACC_2633</name>
</gene>
<keyword evidence="2" id="KW-1185">Reference proteome</keyword>
<evidence type="ECO:0000313" key="2">
    <source>
        <dbReference type="Proteomes" id="UP000076023"/>
    </source>
</evidence>
<organism evidence="1 2">
    <name type="scientific">Terrimicrobium sacchariphilum</name>
    <dbReference type="NCBI Taxonomy" id="690879"/>
    <lineage>
        <taxon>Bacteria</taxon>
        <taxon>Pseudomonadati</taxon>
        <taxon>Verrucomicrobiota</taxon>
        <taxon>Terrimicrobiia</taxon>
        <taxon>Terrimicrobiales</taxon>
        <taxon>Terrimicrobiaceae</taxon>
        <taxon>Terrimicrobium</taxon>
    </lineage>
</organism>
<protein>
    <submittedName>
        <fullName evidence="1">Verru_Chthon cassette protein A</fullName>
    </submittedName>
</protein>
<proteinExistence type="predicted"/>
<dbReference type="STRING" id="690879.TSACC_2633"/>